<dbReference type="Proteomes" id="UP000215127">
    <property type="component" value="Chromosome 7"/>
</dbReference>
<proteinExistence type="inferred from homology"/>
<dbReference type="STRING" id="1276538.A0A1X7RY11"/>
<evidence type="ECO:0000256" key="4">
    <source>
        <dbReference type="ARBA" id="ARBA00010869"/>
    </source>
</evidence>
<dbReference type="GO" id="GO:0009097">
    <property type="term" value="P:isoleucine biosynthetic process"/>
    <property type="evidence" value="ECO:0007669"/>
    <property type="project" value="TreeGrafter"/>
</dbReference>
<gene>
    <name evidence="12" type="ORF">ZT3D7_G7477</name>
</gene>
<evidence type="ECO:0000256" key="2">
    <source>
        <dbReference type="ARBA" id="ARBA00004496"/>
    </source>
</evidence>
<protein>
    <recommendedName>
        <fullName evidence="5">L-serine ammonia-lyase</fullName>
        <ecNumber evidence="5">4.3.1.17</ecNumber>
    </recommendedName>
</protein>
<comment type="cofactor">
    <cofactor evidence="1">
        <name>pyridoxal 5'-phosphate</name>
        <dbReference type="ChEBI" id="CHEBI:597326"/>
    </cofactor>
</comment>
<dbReference type="EC" id="4.3.1.17" evidence="5"/>
<dbReference type="Pfam" id="PF00291">
    <property type="entry name" value="PALP"/>
    <property type="match status" value="1"/>
</dbReference>
<evidence type="ECO:0000256" key="8">
    <source>
        <dbReference type="ARBA" id="ARBA00022898"/>
    </source>
</evidence>
<keyword evidence="8" id="KW-0663">Pyridoxal phosphate</keyword>
<evidence type="ECO:0000313" key="13">
    <source>
        <dbReference type="Proteomes" id="UP000215127"/>
    </source>
</evidence>
<dbReference type="Gene3D" id="3.40.50.1100">
    <property type="match status" value="2"/>
</dbReference>
<evidence type="ECO:0000256" key="7">
    <source>
        <dbReference type="ARBA" id="ARBA00022490"/>
    </source>
</evidence>
<dbReference type="InterPro" id="IPR001926">
    <property type="entry name" value="TrpB-like_PALP"/>
</dbReference>
<dbReference type="InterPro" id="IPR050147">
    <property type="entry name" value="Ser/Thr_Dehydratase"/>
</dbReference>
<evidence type="ECO:0000259" key="11">
    <source>
        <dbReference type="Pfam" id="PF00291"/>
    </source>
</evidence>
<comment type="pathway">
    <text evidence="3">Carbohydrate biosynthesis; gluconeogenesis.</text>
</comment>
<evidence type="ECO:0000256" key="10">
    <source>
        <dbReference type="ARBA" id="ARBA00049406"/>
    </source>
</evidence>
<keyword evidence="9" id="KW-0456">Lyase</keyword>
<keyword evidence="6" id="KW-0312">Gluconeogenesis</keyword>
<feature type="domain" description="Tryptophan synthase beta chain-like PALP" evidence="11">
    <location>
        <begin position="38"/>
        <end position="353"/>
    </location>
</feature>
<organism evidence="12 13">
    <name type="scientific">Zymoseptoria tritici (strain ST99CH_3D7)</name>
    <dbReference type="NCBI Taxonomy" id="1276538"/>
    <lineage>
        <taxon>Eukaryota</taxon>
        <taxon>Fungi</taxon>
        <taxon>Dikarya</taxon>
        <taxon>Ascomycota</taxon>
        <taxon>Pezizomycotina</taxon>
        <taxon>Dothideomycetes</taxon>
        <taxon>Dothideomycetidae</taxon>
        <taxon>Mycosphaerellales</taxon>
        <taxon>Mycosphaerellaceae</taxon>
        <taxon>Zymoseptoria</taxon>
    </lineage>
</organism>
<dbReference type="GO" id="GO:0004794">
    <property type="term" value="F:threonine deaminase activity"/>
    <property type="evidence" value="ECO:0007669"/>
    <property type="project" value="TreeGrafter"/>
</dbReference>
<dbReference type="GO" id="GO:0003941">
    <property type="term" value="F:L-serine ammonia-lyase activity"/>
    <property type="evidence" value="ECO:0007669"/>
    <property type="project" value="UniProtKB-EC"/>
</dbReference>
<evidence type="ECO:0000256" key="6">
    <source>
        <dbReference type="ARBA" id="ARBA00022432"/>
    </source>
</evidence>
<evidence type="ECO:0000256" key="1">
    <source>
        <dbReference type="ARBA" id="ARBA00001933"/>
    </source>
</evidence>
<comment type="catalytic activity">
    <reaction evidence="10">
        <text>L-serine = pyruvate + NH4(+)</text>
        <dbReference type="Rhea" id="RHEA:19169"/>
        <dbReference type="ChEBI" id="CHEBI:15361"/>
        <dbReference type="ChEBI" id="CHEBI:28938"/>
        <dbReference type="ChEBI" id="CHEBI:33384"/>
        <dbReference type="EC" id="4.3.1.17"/>
    </reaction>
</comment>
<dbReference type="GO" id="GO:0006565">
    <property type="term" value="P:L-serine catabolic process"/>
    <property type="evidence" value="ECO:0007669"/>
    <property type="project" value="TreeGrafter"/>
</dbReference>
<dbReference type="AlphaFoldDB" id="A0A1X7RY11"/>
<dbReference type="PROSITE" id="PS00165">
    <property type="entry name" value="DEHYDRATASE_SER_THR"/>
    <property type="match status" value="1"/>
</dbReference>
<comment type="similarity">
    <text evidence="4">Belongs to the serine/threonine dehydratase family.</text>
</comment>
<dbReference type="GO" id="GO:0005737">
    <property type="term" value="C:cytoplasm"/>
    <property type="evidence" value="ECO:0007669"/>
    <property type="project" value="UniProtKB-SubCell"/>
</dbReference>
<reference evidence="12 13" key="1">
    <citation type="submission" date="2016-06" db="EMBL/GenBank/DDBJ databases">
        <authorList>
            <person name="Kjaerup R.B."/>
            <person name="Dalgaard T.S."/>
            <person name="Juul-Madsen H.R."/>
        </authorList>
    </citation>
    <scope>NUCLEOTIDE SEQUENCE [LARGE SCALE GENOMIC DNA]</scope>
</reference>
<evidence type="ECO:0000256" key="9">
    <source>
        <dbReference type="ARBA" id="ARBA00023239"/>
    </source>
</evidence>
<dbReference type="InterPro" id="IPR036052">
    <property type="entry name" value="TrpB-like_PALP_sf"/>
</dbReference>
<accession>A0A1X7RY11</accession>
<evidence type="ECO:0000313" key="12">
    <source>
        <dbReference type="EMBL" id="SMQ52324.1"/>
    </source>
</evidence>
<comment type="subcellular location">
    <subcellularLocation>
        <location evidence="2">Cytoplasm</location>
    </subcellularLocation>
</comment>
<dbReference type="EMBL" id="LT853698">
    <property type="protein sequence ID" value="SMQ52324.1"/>
    <property type="molecule type" value="Genomic_DNA"/>
</dbReference>
<dbReference type="GO" id="GO:0006094">
    <property type="term" value="P:gluconeogenesis"/>
    <property type="evidence" value="ECO:0007669"/>
    <property type="project" value="UniProtKB-KW"/>
</dbReference>
<dbReference type="PANTHER" id="PTHR48078">
    <property type="entry name" value="THREONINE DEHYDRATASE, MITOCHONDRIAL-RELATED"/>
    <property type="match status" value="1"/>
</dbReference>
<dbReference type="FunFam" id="3.40.50.1100:FF:000040">
    <property type="entry name" value="L-serine dehydratase, putative"/>
    <property type="match status" value="1"/>
</dbReference>
<dbReference type="PANTHER" id="PTHR48078:SF2">
    <property type="entry name" value="CATABOLIC L-SERINE_THREONINE DEHYDRATASE"/>
    <property type="match status" value="1"/>
</dbReference>
<keyword evidence="7" id="KW-0963">Cytoplasm</keyword>
<evidence type="ECO:0000256" key="5">
    <source>
        <dbReference type="ARBA" id="ARBA00012093"/>
    </source>
</evidence>
<dbReference type="SUPFAM" id="SSF53686">
    <property type="entry name" value="Tryptophan synthase beta subunit-like PLP-dependent enzymes"/>
    <property type="match status" value="1"/>
</dbReference>
<keyword evidence="13" id="KW-1185">Reference proteome</keyword>
<dbReference type="GO" id="GO:0030170">
    <property type="term" value="F:pyridoxal phosphate binding"/>
    <property type="evidence" value="ECO:0007669"/>
    <property type="project" value="InterPro"/>
</dbReference>
<evidence type="ECO:0000256" key="3">
    <source>
        <dbReference type="ARBA" id="ARBA00004742"/>
    </source>
</evidence>
<name>A0A1X7RY11_ZYMT9</name>
<sequence>MGAQILQQDTLWLQTTPILEVEPMSKAAGWTPEEKTPWRQTPLVESAALSQSAGCRVFLKLETLQPSGSFKSRGLGNLVLRSMARATNPDKVHFYSSSGGNAGLGCVHAAKFVGRPATVVVPMTTKPHMIAKIKAAGAQSVIQKGANLKEAGEYMREVVMVEAERRGEEPVGVSPFDHPDIWAGHETLVEEMSGQFAAMGEEGGPDVVVCSVGGGGLFNGIMQGMEKQGKGWEKTQVVAVETAGADSLAYSLEQGEICTLQRITSIATSLGVSRISERTWDLAQEGSRTGKVRNVVLSDAEAAMGCWRLADDEKILVEAACGVSAALCYGGRLKRALGRAVKAEEKVVIVVCGGSNVSTRIVEGWRDEFLGALASGGQEWAV</sequence>
<dbReference type="InterPro" id="IPR000634">
    <property type="entry name" value="Ser/Thr_deHydtase_PyrdxlP-BS"/>
</dbReference>
<dbReference type="GO" id="GO:0006567">
    <property type="term" value="P:L-threonine catabolic process"/>
    <property type="evidence" value="ECO:0007669"/>
    <property type="project" value="TreeGrafter"/>
</dbReference>